<evidence type="ECO:0000313" key="2">
    <source>
        <dbReference type="Proteomes" id="UP000011939"/>
    </source>
</evidence>
<gene>
    <name evidence="1" type="ORF">CSUNSWCD_1079</name>
</gene>
<dbReference type="Proteomes" id="UP000011939">
    <property type="component" value="Unassembled WGS sequence"/>
</dbReference>
<sequence length="52" mass="6227">MVGNCFERVNFKNLAFRFKKIVFKTSKILKIIQTNKIYKSPICTFFLHFVHS</sequence>
<organism evidence="1 2">
    <name type="scientific">Campylobacter showae CSUNSWCD</name>
    <dbReference type="NCBI Taxonomy" id="1244083"/>
    <lineage>
        <taxon>Bacteria</taxon>
        <taxon>Pseudomonadati</taxon>
        <taxon>Campylobacterota</taxon>
        <taxon>Epsilonproteobacteria</taxon>
        <taxon>Campylobacterales</taxon>
        <taxon>Campylobacteraceae</taxon>
        <taxon>Campylobacter</taxon>
    </lineage>
</organism>
<accession>M5IDA3</accession>
<proteinExistence type="predicted"/>
<evidence type="ECO:0000313" key="1">
    <source>
        <dbReference type="EMBL" id="EKU10282.1"/>
    </source>
</evidence>
<protein>
    <submittedName>
        <fullName evidence="1">Uncharacterized protein</fullName>
    </submittedName>
</protein>
<dbReference type="EMBL" id="AMZQ01000016">
    <property type="protein sequence ID" value="EKU10282.1"/>
    <property type="molecule type" value="Genomic_DNA"/>
</dbReference>
<dbReference type="PATRIC" id="fig|1244083.3.peg.2326"/>
<comment type="caution">
    <text evidence="1">The sequence shown here is derived from an EMBL/GenBank/DDBJ whole genome shotgun (WGS) entry which is preliminary data.</text>
</comment>
<name>M5IDA3_9BACT</name>
<dbReference type="AlphaFoldDB" id="M5IDA3"/>
<dbReference type="STRING" id="1244083.CSUNSWCD_1079"/>
<reference evidence="1 2" key="1">
    <citation type="journal article" date="2013" name="Genome Announc.">
        <title>Genome Sequence of Campylobacter showae UNSWCD, Isolated from a Patient with Crohn's Disease.</title>
        <authorList>
            <person name="Tay A.P."/>
            <person name="Kaakoush N.O."/>
            <person name="Deshpande N.P."/>
            <person name="Chen Z."/>
            <person name="Mitchell H."/>
            <person name="Wilkins M.R."/>
        </authorList>
    </citation>
    <scope>NUCLEOTIDE SEQUENCE [LARGE SCALE GENOMIC DNA]</scope>
    <source>
        <strain evidence="1 2">CSUNSWCD</strain>
    </source>
</reference>